<comment type="similarity">
    <text evidence="3">Belongs to the glycosyltransferase 31 family. Beta3-Gal-T subfamily.</text>
</comment>
<gene>
    <name evidence="13" type="ORF">CBOVIS_LOCUS1016</name>
</gene>
<evidence type="ECO:0000256" key="4">
    <source>
        <dbReference type="ARBA" id="ARBA00012557"/>
    </source>
</evidence>
<evidence type="ECO:0000256" key="10">
    <source>
        <dbReference type="ARBA" id="ARBA00022989"/>
    </source>
</evidence>
<protein>
    <recommendedName>
        <fullName evidence="4">N-acetylgalactosaminide beta-1,3-galactosyltransferase</fullName>
        <ecNumber evidence="4">2.4.1.122</ecNumber>
    </recommendedName>
</protein>
<dbReference type="PANTHER" id="PTHR23033">
    <property type="entry name" value="BETA1,3-GALACTOSYLTRANSFERASE"/>
    <property type="match status" value="1"/>
</dbReference>
<reference evidence="13 14" key="1">
    <citation type="submission" date="2020-04" db="EMBL/GenBank/DDBJ databases">
        <authorList>
            <person name="Laetsch R D."/>
            <person name="Stevens L."/>
            <person name="Kumar S."/>
            <person name="Blaxter L. M."/>
        </authorList>
    </citation>
    <scope>NUCLEOTIDE SEQUENCE [LARGE SCALE GENOMIC DNA]</scope>
</reference>
<proteinExistence type="inferred from homology"/>
<name>A0A8S1EIZ8_9PELO</name>
<evidence type="ECO:0000313" key="14">
    <source>
        <dbReference type="Proteomes" id="UP000494206"/>
    </source>
</evidence>
<evidence type="ECO:0000256" key="8">
    <source>
        <dbReference type="ARBA" id="ARBA00022741"/>
    </source>
</evidence>
<evidence type="ECO:0000256" key="11">
    <source>
        <dbReference type="ARBA" id="ARBA00023136"/>
    </source>
</evidence>
<evidence type="ECO:0000313" key="13">
    <source>
        <dbReference type="EMBL" id="CAB3397632.1"/>
    </source>
</evidence>
<evidence type="ECO:0000256" key="7">
    <source>
        <dbReference type="ARBA" id="ARBA00022692"/>
    </source>
</evidence>
<sequence length="406" mass="46368">MLLIKEDIYSTCKGKCHVIDVVNDFEEHQGMWTIIPAIFKISTHSKWYLLADDSSEINIRKVLSRILDAENISGDFFGFALQDKRPTIIHHFGFDLPDNFQYPLISAGVLISNTVIEKIKNSTDSLKLPSFAIDSSHEFAVSLFKNFNITLIDDPKFFCEKPNDHGSCGIWRKNKTEPLESVESNDIQVMIKTFHGNHKTRLPILLQTWFKKLPVAEICSDLEDPTIPTIDLKVGNTESGHCSKTWEIMRRFHGNTNGPSWLLIADDDTLIGWDRLRKMLGQYNPKDDLIIGERYGYGFSLDGNSGYDYPTGGAGMVFTRPAVEKILKECPKCFSSQDPDDMMIGMCAHMAKVKIIHENRFHQARVTDYAQELIRSPISFHKFEEIDAVETYYARLIEKSYSHAEL</sequence>
<dbReference type="EMBL" id="CADEPM010000001">
    <property type="protein sequence ID" value="CAB3397632.1"/>
    <property type="molecule type" value="Genomic_DNA"/>
</dbReference>
<keyword evidence="11" id="KW-0472">Membrane</keyword>
<keyword evidence="14" id="KW-1185">Reference proteome</keyword>
<organism evidence="13 14">
    <name type="scientific">Caenorhabditis bovis</name>
    <dbReference type="NCBI Taxonomy" id="2654633"/>
    <lineage>
        <taxon>Eukaryota</taxon>
        <taxon>Metazoa</taxon>
        <taxon>Ecdysozoa</taxon>
        <taxon>Nematoda</taxon>
        <taxon>Chromadorea</taxon>
        <taxon>Rhabditida</taxon>
        <taxon>Rhabditina</taxon>
        <taxon>Rhabditomorpha</taxon>
        <taxon>Rhabditoidea</taxon>
        <taxon>Rhabditidae</taxon>
        <taxon>Peloderinae</taxon>
        <taxon>Caenorhabditis</taxon>
    </lineage>
</organism>
<evidence type="ECO:0000256" key="2">
    <source>
        <dbReference type="ARBA" id="ARBA00004922"/>
    </source>
</evidence>
<comment type="caution">
    <text evidence="13">The sequence shown here is derived from an EMBL/GenBank/DDBJ whole genome shotgun (WGS) entry which is preliminary data.</text>
</comment>
<dbReference type="OrthoDB" id="421979at2759"/>
<dbReference type="Gene3D" id="3.90.550.50">
    <property type="match status" value="1"/>
</dbReference>
<evidence type="ECO:0000256" key="3">
    <source>
        <dbReference type="ARBA" id="ARBA00006462"/>
    </source>
</evidence>
<keyword evidence="5" id="KW-0328">Glycosyltransferase</keyword>
<dbReference type="AlphaFoldDB" id="A0A8S1EIZ8"/>
<dbReference type="Pfam" id="PF02434">
    <property type="entry name" value="Fringe"/>
    <property type="match status" value="1"/>
</dbReference>
<feature type="domain" description="Fringe-like glycosyltransferase" evidence="12">
    <location>
        <begin position="181"/>
        <end position="387"/>
    </location>
</feature>
<keyword evidence="10" id="KW-1133">Transmembrane helix</keyword>
<accession>A0A8S1EIZ8</accession>
<evidence type="ECO:0000256" key="1">
    <source>
        <dbReference type="ARBA" id="ARBA00004606"/>
    </source>
</evidence>
<dbReference type="EC" id="2.4.1.122" evidence="4"/>
<comment type="subcellular location">
    <subcellularLocation>
        <location evidence="1">Membrane</location>
        <topology evidence="1">Single-pass type II membrane protein</topology>
    </subcellularLocation>
</comment>
<dbReference type="SUPFAM" id="SSF53448">
    <property type="entry name" value="Nucleotide-diphospho-sugar transferases"/>
    <property type="match status" value="1"/>
</dbReference>
<comment type="pathway">
    <text evidence="2">Protein modification; protein glycosylation.</text>
</comment>
<keyword evidence="6" id="KW-0808">Transferase</keyword>
<keyword evidence="8" id="KW-0547">Nucleotide-binding</keyword>
<dbReference type="PANTHER" id="PTHR23033:SF14">
    <property type="entry name" value="GLYCOPROTEIN-N-ACETYLGALACTOSAMINE 3-BETA-GALACTOSYLTRANSFERASE 1-RELATED"/>
    <property type="match status" value="1"/>
</dbReference>
<evidence type="ECO:0000259" key="12">
    <source>
        <dbReference type="Pfam" id="PF02434"/>
    </source>
</evidence>
<dbReference type="InterPro" id="IPR003378">
    <property type="entry name" value="Fringe-like_glycosylTrfase"/>
</dbReference>
<evidence type="ECO:0000256" key="9">
    <source>
        <dbReference type="ARBA" id="ARBA00022968"/>
    </source>
</evidence>
<dbReference type="GO" id="GO:0000166">
    <property type="term" value="F:nucleotide binding"/>
    <property type="evidence" value="ECO:0007669"/>
    <property type="project" value="UniProtKB-KW"/>
</dbReference>
<keyword evidence="7" id="KW-0812">Transmembrane</keyword>
<dbReference type="GO" id="GO:0016263">
    <property type="term" value="F:glycoprotein-N-acetylgalactosamine 3-beta-galactosyltransferase activity"/>
    <property type="evidence" value="ECO:0007669"/>
    <property type="project" value="UniProtKB-EC"/>
</dbReference>
<dbReference type="Proteomes" id="UP000494206">
    <property type="component" value="Unassembled WGS sequence"/>
</dbReference>
<dbReference type="InterPro" id="IPR026050">
    <property type="entry name" value="C1GALT1/C1GALT1_chp1"/>
</dbReference>
<keyword evidence="9" id="KW-0735">Signal-anchor</keyword>
<dbReference type="InterPro" id="IPR029044">
    <property type="entry name" value="Nucleotide-diphossugar_trans"/>
</dbReference>
<evidence type="ECO:0000256" key="5">
    <source>
        <dbReference type="ARBA" id="ARBA00022676"/>
    </source>
</evidence>
<dbReference type="GO" id="GO:0016020">
    <property type="term" value="C:membrane"/>
    <property type="evidence" value="ECO:0007669"/>
    <property type="project" value="UniProtKB-SubCell"/>
</dbReference>
<evidence type="ECO:0000256" key="6">
    <source>
        <dbReference type="ARBA" id="ARBA00022679"/>
    </source>
</evidence>